<reference evidence="1 2" key="1">
    <citation type="submission" date="2023-11" db="EMBL/GenBank/DDBJ databases">
        <title>Arctic aerobic anoxygenic photoheterotroph Sediminicoccus rosea KRV36 adapts its photosynthesis to long days of polar summer.</title>
        <authorList>
            <person name="Tomasch J."/>
            <person name="Kopejtka K."/>
            <person name="Bily T."/>
            <person name="Gardiner A.T."/>
            <person name="Gardian Z."/>
            <person name="Shivaramu S."/>
            <person name="Koblizek M."/>
            <person name="Engelhardt F."/>
            <person name="Kaftan D."/>
        </authorList>
    </citation>
    <scope>NUCLEOTIDE SEQUENCE [LARGE SCALE GENOMIC DNA]</scope>
    <source>
        <strain evidence="1 2">R-30</strain>
    </source>
</reference>
<organism evidence="1 2">
    <name type="scientific">Sediminicoccus rosea</name>
    <dbReference type="NCBI Taxonomy" id="1225128"/>
    <lineage>
        <taxon>Bacteria</taxon>
        <taxon>Pseudomonadati</taxon>
        <taxon>Pseudomonadota</taxon>
        <taxon>Alphaproteobacteria</taxon>
        <taxon>Acetobacterales</taxon>
        <taxon>Roseomonadaceae</taxon>
        <taxon>Sediminicoccus</taxon>
    </lineage>
</organism>
<dbReference type="Proteomes" id="UP001305521">
    <property type="component" value="Chromosome"/>
</dbReference>
<sequence length="117" mass="12169">MLLGTILKRLGQEADAGEALAAMGDMVLLTEVQAMGELHDETPADYVCGATRRFAADASSEEWLALMTAVERGDDPARATLERMLRWALARDAAEARAGEACGHGCGCGHGGAGHAA</sequence>
<gene>
    <name evidence="1" type="ORF">R9Z33_09805</name>
</gene>
<keyword evidence="2" id="KW-1185">Reference proteome</keyword>
<dbReference type="EMBL" id="CP137852">
    <property type="protein sequence ID" value="WPB87155.1"/>
    <property type="molecule type" value="Genomic_DNA"/>
</dbReference>
<accession>A0ABZ0PNM4</accession>
<dbReference type="RefSeq" id="WP_318651112.1">
    <property type="nucleotide sequence ID" value="NZ_CP137852.1"/>
</dbReference>
<evidence type="ECO:0000313" key="2">
    <source>
        <dbReference type="Proteomes" id="UP001305521"/>
    </source>
</evidence>
<evidence type="ECO:0000313" key="1">
    <source>
        <dbReference type="EMBL" id="WPB87155.1"/>
    </source>
</evidence>
<protein>
    <submittedName>
        <fullName evidence="1">Uncharacterized protein</fullName>
    </submittedName>
</protein>
<proteinExistence type="predicted"/>
<name>A0ABZ0PNM4_9PROT</name>